<comment type="caution">
    <text evidence="2">The sequence shown here is derived from an EMBL/GenBank/DDBJ whole genome shotgun (WGS) entry which is preliminary data.</text>
</comment>
<dbReference type="EMBL" id="CASHTH010004428">
    <property type="protein sequence ID" value="CAI8057197.1"/>
    <property type="molecule type" value="Genomic_DNA"/>
</dbReference>
<dbReference type="SUPFAM" id="SSF51679">
    <property type="entry name" value="Bacterial luciferase-like"/>
    <property type="match status" value="1"/>
</dbReference>
<gene>
    <name evidence="2" type="ORF">GBAR_LOCUS31159</name>
</gene>
<dbReference type="InterPro" id="IPR019919">
    <property type="entry name" value="Lucif-like_OxRdtase_MSMEG_2256"/>
</dbReference>
<dbReference type="PANTHER" id="PTHR43244:SF2">
    <property type="entry name" value="CONSERVED HYPOTHETICAL ALANINE AND PROLINE-RICH PROTEIN"/>
    <property type="match status" value="1"/>
</dbReference>
<name>A0AA35U0D7_GEOBA</name>
<reference evidence="2" key="1">
    <citation type="submission" date="2023-03" db="EMBL/GenBank/DDBJ databases">
        <authorList>
            <person name="Steffen K."/>
            <person name="Cardenas P."/>
        </authorList>
    </citation>
    <scope>NUCLEOTIDE SEQUENCE</scope>
</reference>
<evidence type="ECO:0000259" key="1">
    <source>
        <dbReference type="Pfam" id="PF00296"/>
    </source>
</evidence>
<organism evidence="2 3">
    <name type="scientific">Geodia barretti</name>
    <name type="common">Barrett's horny sponge</name>
    <dbReference type="NCBI Taxonomy" id="519541"/>
    <lineage>
        <taxon>Eukaryota</taxon>
        <taxon>Metazoa</taxon>
        <taxon>Porifera</taxon>
        <taxon>Demospongiae</taxon>
        <taxon>Heteroscleromorpha</taxon>
        <taxon>Tetractinellida</taxon>
        <taxon>Astrophorina</taxon>
        <taxon>Geodiidae</taxon>
        <taxon>Geodia</taxon>
    </lineage>
</organism>
<dbReference type="Gene3D" id="3.20.20.30">
    <property type="entry name" value="Luciferase-like domain"/>
    <property type="match status" value="1"/>
</dbReference>
<dbReference type="Proteomes" id="UP001174909">
    <property type="component" value="Unassembled WGS sequence"/>
</dbReference>
<evidence type="ECO:0000313" key="2">
    <source>
        <dbReference type="EMBL" id="CAI8057197.1"/>
    </source>
</evidence>
<dbReference type="GO" id="GO:0016705">
    <property type="term" value="F:oxidoreductase activity, acting on paired donors, with incorporation or reduction of molecular oxygen"/>
    <property type="evidence" value="ECO:0007669"/>
    <property type="project" value="InterPro"/>
</dbReference>
<dbReference type="CDD" id="cd01097">
    <property type="entry name" value="Tetrahydromethanopterin_reductase"/>
    <property type="match status" value="1"/>
</dbReference>
<dbReference type="AlphaFoldDB" id="A0AA35U0D7"/>
<sequence length="316" mass="35081">MGYDGVSTNETAHDPFLPLAVAATSTSRVTLETHVAIAFPRSPMVVAYTARDLHDNSGGRFRLGLGTQVKGHNERRFSTRWTGSAGPRLREYVQSLHAIWNCWDTGSNLEYAGDFYQFSLMTPFFNPGPSEYPHPEVFTAAVNGYNCLVAGECSEGLMLHSLVSPEYVRQVVQPNVAEGARRAGRNADDVSVVGGGFIVTGPNRSAIAEAAEETKRRIAFYSSTRTYFPVLECHGFEDIGRELHVMSREGKWAEMGDLVPDEMLNAFAIIGEYDEIPGMFKERYGGLVDEMHFSIETANDAEQGQLRRLVRELQEQ</sequence>
<protein>
    <submittedName>
        <fullName evidence="2">Uncharacterized protein Mb1395</fullName>
    </submittedName>
</protein>
<keyword evidence="3" id="KW-1185">Reference proteome</keyword>
<feature type="domain" description="Luciferase-like" evidence="1">
    <location>
        <begin position="2"/>
        <end position="284"/>
    </location>
</feature>
<dbReference type="InterPro" id="IPR050564">
    <property type="entry name" value="F420-G6PD/mer"/>
</dbReference>
<evidence type="ECO:0000313" key="3">
    <source>
        <dbReference type="Proteomes" id="UP001174909"/>
    </source>
</evidence>
<dbReference type="Pfam" id="PF00296">
    <property type="entry name" value="Bac_luciferase"/>
    <property type="match status" value="1"/>
</dbReference>
<dbReference type="InterPro" id="IPR011251">
    <property type="entry name" value="Luciferase-like_dom"/>
</dbReference>
<proteinExistence type="predicted"/>
<dbReference type="PANTHER" id="PTHR43244">
    <property type="match status" value="1"/>
</dbReference>
<dbReference type="NCBIfam" id="TIGR03617">
    <property type="entry name" value="F420_MSMEG_2256"/>
    <property type="match status" value="1"/>
</dbReference>
<accession>A0AA35U0D7</accession>
<dbReference type="InterPro" id="IPR036661">
    <property type="entry name" value="Luciferase-like_sf"/>
</dbReference>